<dbReference type="AlphaFoldDB" id="A0AAP0HVB2"/>
<accession>A0AAP0HVB2</accession>
<evidence type="ECO:0000313" key="2">
    <source>
        <dbReference type="Proteomes" id="UP001417504"/>
    </source>
</evidence>
<gene>
    <name evidence="1" type="ORF">Sjap_022847</name>
</gene>
<organism evidence="1 2">
    <name type="scientific">Stephania japonica</name>
    <dbReference type="NCBI Taxonomy" id="461633"/>
    <lineage>
        <taxon>Eukaryota</taxon>
        <taxon>Viridiplantae</taxon>
        <taxon>Streptophyta</taxon>
        <taxon>Embryophyta</taxon>
        <taxon>Tracheophyta</taxon>
        <taxon>Spermatophyta</taxon>
        <taxon>Magnoliopsida</taxon>
        <taxon>Ranunculales</taxon>
        <taxon>Menispermaceae</taxon>
        <taxon>Menispermoideae</taxon>
        <taxon>Cissampelideae</taxon>
        <taxon>Stephania</taxon>
    </lineage>
</organism>
<keyword evidence="2" id="KW-1185">Reference proteome</keyword>
<proteinExistence type="predicted"/>
<reference evidence="1 2" key="1">
    <citation type="submission" date="2024-01" db="EMBL/GenBank/DDBJ databases">
        <title>Genome assemblies of Stephania.</title>
        <authorList>
            <person name="Yang L."/>
        </authorList>
    </citation>
    <scope>NUCLEOTIDE SEQUENCE [LARGE SCALE GENOMIC DNA]</scope>
    <source>
        <strain evidence="1">QJT</strain>
        <tissue evidence="1">Leaf</tissue>
    </source>
</reference>
<dbReference type="Proteomes" id="UP001417504">
    <property type="component" value="Unassembled WGS sequence"/>
</dbReference>
<name>A0AAP0HVB2_9MAGN</name>
<sequence length="78" mass="8216">MPKNTMGNSVVILLSPPVAPTSDIAALPALVKVVEDTVRGVDRKDGGSEISKMMESFFEAMVESNDEGGLGCMKYPVG</sequence>
<protein>
    <submittedName>
        <fullName evidence="1">Uncharacterized protein</fullName>
    </submittedName>
</protein>
<comment type="caution">
    <text evidence="1">The sequence shown here is derived from an EMBL/GenBank/DDBJ whole genome shotgun (WGS) entry which is preliminary data.</text>
</comment>
<dbReference type="EMBL" id="JBBNAE010000009">
    <property type="protein sequence ID" value="KAK9097350.1"/>
    <property type="molecule type" value="Genomic_DNA"/>
</dbReference>
<evidence type="ECO:0000313" key="1">
    <source>
        <dbReference type="EMBL" id="KAK9097350.1"/>
    </source>
</evidence>